<accession>X1UQE7</accession>
<feature type="non-terminal residue" evidence="1">
    <location>
        <position position="1"/>
    </location>
</feature>
<organism evidence="1">
    <name type="scientific">marine sediment metagenome</name>
    <dbReference type="NCBI Taxonomy" id="412755"/>
    <lineage>
        <taxon>unclassified sequences</taxon>
        <taxon>metagenomes</taxon>
        <taxon>ecological metagenomes</taxon>
    </lineage>
</organism>
<proteinExistence type="predicted"/>
<gene>
    <name evidence="1" type="ORF">S12H4_56857</name>
</gene>
<dbReference type="Gene3D" id="3.20.20.140">
    <property type="entry name" value="Metal-dependent hydrolases"/>
    <property type="match status" value="1"/>
</dbReference>
<dbReference type="EMBL" id="BARW01036675">
    <property type="protein sequence ID" value="GAJ19703.1"/>
    <property type="molecule type" value="Genomic_DNA"/>
</dbReference>
<protein>
    <submittedName>
        <fullName evidence="1">Uncharacterized protein</fullName>
    </submittedName>
</protein>
<dbReference type="InterPro" id="IPR032466">
    <property type="entry name" value="Metal_Hydrolase"/>
</dbReference>
<comment type="caution">
    <text evidence="1">The sequence shown here is derived from an EMBL/GenBank/DDBJ whole genome shotgun (WGS) entry which is preliminary data.</text>
</comment>
<sequence>ADYFLKYMTEGERARLPSNLMKPVDGLSGDEDFPKMAEGLTKRSYKSSDIDLIMGENFLRFFIEMLK</sequence>
<dbReference type="AlphaFoldDB" id="X1UQE7"/>
<evidence type="ECO:0000313" key="1">
    <source>
        <dbReference type="EMBL" id="GAJ19703.1"/>
    </source>
</evidence>
<dbReference type="SUPFAM" id="SSF51556">
    <property type="entry name" value="Metallo-dependent hydrolases"/>
    <property type="match status" value="1"/>
</dbReference>
<reference evidence="1" key="1">
    <citation type="journal article" date="2014" name="Front. Microbiol.">
        <title>High frequency of phylogenetically diverse reductive dehalogenase-homologous genes in deep subseafloor sedimentary metagenomes.</title>
        <authorList>
            <person name="Kawai M."/>
            <person name="Futagami T."/>
            <person name="Toyoda A."/>
            <person name="Takaki Y."/>
            <person name="Nishi S."/>
            <person name="Hori S."/>
            <person name="Arai W."/>
            <person name="Tsubouchi T."/>
            <person name="Morono Y."/>
            <person name="Uchiyama I."/>
            <person name="Ito T."/>
            <person name="Fujiyama A."/>
            <person name="Inagaki F."/>
            <person name="Takami H."/>
        </authorList>
    </citation>
    <scope>NUCLEOTIDE SEQUENCE</scope>
    <source>
        <strain evidence="1">Expedition CK06-06</strain>
    </source>
</reference>
<name>X1UQE7_9ZZZZ</name>